<keyword evidence="5" id="KW-1185">Reference proteome</keyword>
<feature type="transmembrane region" description="Helical" evidence="2">
    <location>
        <begin position="244"/>
        <end position="271"/>
    </location>
</feature>
<protein>
    <submittedName>
        <fullName evidence="4">Glycerophosphoryl diester phosphodiesterase membrane domain-containing protein</fullName>
    </submittedName>
</protein>
<evidence type="ECO:0000256" key="1">
    <source>
        <dbReference type="SAM" id="MobiDB-lite"/>
    </source>
</evidence>
<dbReference type="EMBL" id="JAVRFF010000031">
    <property type="protein sequence ID" value="MDT0475568.1"/>
    <property type="molecule type" value="Genomic_DNA"/>
</dbReference>
<sequence>MNDTPGWASPGSAPSDGHEPGTSEPADQQDRQPDGQGVKWSKDQPPAGQWSAPTGAQVPGQAQPPSTGQGWGGTPPTGPAGGWGAGQGGYGGPGGPGPYGGGWGSGWGGPPPAAKPGVIPLRPLGVGEILDGAVSTMRTHWRTVLGISLTVAVVTQVVVILLQGLVLDDASRTMDLDDPNASSQEVFRAMGNALLGLGAVSLIALIGTVVATALLTTVTSRAVLGKPVTTGEAWRDARPQLPKLFGLILLLLAIVFGLVLIGAVPGIIVAVSGWGDAGAALIGLGCLAGAALALWLMIRFSLASPTLMLEKQGIGTSMRRSAKLVRGSWWRVFGIQLLATIIANLVSSLVVLPFSVIGALAADGGFVSLLDESSGLGWTFLIVSGIGSVIGSMITFPITAGVTVLLYVDQRIRREGLDLELARAAGVQGYGAEAGAGG</sequence>
<keyword evidence="2" id="KW-0812">Transmembrane</keyword>
<evidence type="ECO:0000259" key="3">
    <source>
        <dbReference type="Pfam" id="PF10110"/>
    </source>
</evidence>
<accession>A0ABU2UQM4</accession>
<comment type="caution">
    <text evidence="4">The sequence shown here is derived from an EMBL/GenBank/DDBJ whole genome shotgun (WGS) entry which is preliminary data.</text>
</comment>
<dbReference type="PANTHER" id="PTHR33133:SF1">
    <property type="entry name" value="EXPRESSED PROTEIN-RELATED"/>
    <property type="match status" value="1"/>
</dbReference>
<evidence type="ECO:0000313" key="5">
    <source>
        <dbReference type="Proteomes" id="UP001180489"/>
    </source>
</evidence>
<evidence type="ECO:0000256" key="2">
    <source>
        <dbReference type="SAM" id="Phobius"/>
    </source>
</evidence>
<organism evidence="4 5">
    <name type="scientific">Streptomyces hintoniae</name>
    <dbReference type="NCBI Taxonomy" id="3075521"/>
    <lineage>
        <taxon>Bacteria</taxon>
        <taxon>Bacillati</taxon>
        <taxon>Actinomycetota</taxon>
        <taxon>Actinomycetes</taxon>
        <taxon>Kitasatosporales</taxon>
        <taxon>Streptomycetaceae</taxon>
        <taxon>Streptomyces</taxon>
    </lineage>
</organism>
<reference evidence="4" key="1">
    <citation type="submission" date="2024-05" db="EMBL/GenBank/DDBJ databases">
        <title>30 novel species of actinomycetes from the DSMZ collection.</title>
        <authorList>
            <person name="Nouioui I."/>
        </authorList>
    </citation>
    <scope>NUCLEOTIDE SEQUENCE</scope>
    <source>
        <strain evidence="4">DSM 41014</strain>
    </source>
</reference>
<keyword evidence="2" id="KW-0472">Membrane</keyword>
<dbReference type="InterPro" id="IPR018476">
    <property type="entry name" value="GlyceroP-diester-Pdiesterase_M"/>
</dbReference>
<feature type="transmembrane region" description="Helical" evidence="2">
    <location>
        <begin position="144"/>
        <end position="166"/>
    </location>
</feature>
<dbReference type="Proteomes" id="UP001180489">
    <property type="component" value="Unassembled WGS sequence"/>
</dbReference>
<gene>
    <name evidence="4" type="ORF">RM863_25920</name>
</gene>
<feature type="domain" description="Glycerophosphoryl diester phosphodiesterase membrane" evidence="3">
    <location>
        <begin position="282"/>
        <end position="363"/>
    </location>
</feature>
<feature type="transmembrane region" description="Helical" evidence="2">
    <location>
        <begin position="277"/>
        <end position="298"/>
    </location>
</feature>
<name>A0ABU2UQM4_9ACTN</name>
<keyword evidence="2" id="KW-1133">Transmembrane helix</keyword>
<evidence type="ECO:0000313" key="4">
    <source>
        <dbReference type="EMBL" id="MDT0475568.1"/>
    </source>
</evidence>
<feature type="transmembrane region" description="Helical" evidence="2">
    <location>
        <begin position="193"/>
        <end position="216"/>
    </location>
</feature>
<dbReference type="RefSeq" id="WP_311636532.1">
    <property type="nucleotide sequence ID" value="NZ_JAVRFF010000031.1"/>
</dbReference>
<dbReference type="Pfam" id="PF10110">
    <property type="entry name" value="GPDPase_memb"/>
    <property type="match status" value="1"/>
</dbReference>
<dbReference type="PANTHER" id="PTHR33133">
    <property type="entry name" value="OS08G0107100 PROTEIN-RELATED"/>
    <property type="match status" value="1"/>
</dbReference>
<proteinExistence type="predicted"/>
<feature type="compositionally biased region" description="Gly residues" evidence="1">
    <location>
        <begin position="69"/>
        <end position="108"/>
    </location>
</feature>
<feature type="transmembrane region" description="Helical" evidence="2">
    <location>
        <begin position="328"/>
        <end position="361"/>
    </location>
</feature>
<feature type="transmembrane region" description="Helical" evidence="2">
    <location>
        <begin position="381"/>
        <end position="408"/>
    </location>
</feature>
<feature type="region of interest" description="Disordered" evidence="1">
    <location>
        <begin position="1"/>
        <end position="111"/>
    </location>
</feature>